<feature type="compositionally biased region" description="Low complexity" evidence="1">
    <location>
        <begin position="182"/>
        <end position="201"/>
    </location>
</feature>
<feature type="compositionally biased region" description="Basic residues" evidence="1">
    <location>
        <begin position="61"/>
        <end position="71"/>
    </location>
</feature>
<reference evidence="2 3" key="1">
    <citation type="journal article" date="2018" name="Evol. Lett.">
        <title>Horizontal gene cluster transfer increased hallucinogenic mushroom diversity.</title>
        <authorList>
            <person name="Reynolds H.T."/>
            <person name="Vijayakumar V."/>
            <person name="Gluck-Thaler E."/>
            <person name="Korotkin H.B."/>
            <person name="Matheny P.B."/>
            <person name="Slot J.C."/>
        </authorList>
    </citation>
    <scope>NUCLEOTIDE SEQUENCE [LARGE SCALE GENOMIC DNA]</scope>
    <source>
        <strain evidence="2 3">2629</strain>
    </source>
</reference>
<dbReference type="AlphaFoldDB" id="A0A409WAD0"/>
<keyword evidence="3" id="KW-1185">Reference proteome</keyword>
<dbReference type="EMBL" id="NHTK01005671">
    <property type="protein sequence ID" value="PPQ75451.1"/>
    <property type="molecule type" value="Genomic_DNA"/>
</dbReference>
<feature type="region of interest" description="Disordered" evidence="1">
    <location>
        <begin position="175"/>
        <end position="215"/>
    </location>
</feature>
<dbReference type="Proteomes" id="UP000284842">
    <property type="component" value="Unassembled WGS sequence"/>
</dbReference>
<feature type="region of interest" description="Disordered" evidence="1">
    <location>
        <begin position="40"/>
        <end position="75"/>
    </location>
</feature>
<proteinExistence type="predicted"/>
<organism evidence="2 3">
    <name type="scientific">Panaeolus cyanescens</name>
    <dbReference type="NCBI Taxonomy" id="181874"/>
    <lineage>
        <taxon>Eukaryota</taxon>
        <taxon>Fungi</taxon>
        <taxon>Dikarya</taxon>
        <taxon>Basidiomycota</taxon>
        <taxon>Agaricomycotina</taxon>
        <taxon>Agaricomycetes</taxon>
        <taxon>Agaricomycetidae</taxon>
        <taxon>Agaricales</taxon>
        <taxon>Agaricineae</taxon>
        <taxon>Galeropsidaceae</taxon>
        <taxon>Panaeolus</taxon>
    </lineage>
</organism>
<gene>
    <name evidence="2" type="ORF">CVT24_013334</name>
</gene>
<sequence length="246" mass="27043">MSINQFQYPVPIPSGNSDGSNLLYEEWDLRLPINNNLITASSPAHAHPSAPQRPISPPPRSRTRRGHRVRPHPYSQMRVPDYHERHERYPTVHAVGTATYTQISSSLPASMETSNEAPSQGNIFLGLLDQSLDTLWVGYQQTLEEMKAASGFHHFGTQSIEGGSPVTQLATDSSRCFTATESSPLGASLGSSTSSLPSSPTKPISKRAQKSTTHGSQNLLLTYSLAGRQPVDRREGVQQKFRLQRL</sequence>
<protein>
    <submittedName>
        <fullName evidence="2">Uncharacterized protein</fullName>
    </submittedName>
</protein>
<evidence type="ECO:0000313" key="2">
    <source>
        <dbReference type="EMBL" id="PPQ75451.1"/>
    </source>
</evidence>
<evidence type="ECO:0000256" key="1">
    <source>
        <dbReference type="SAM" id="MobiDB-lite"/>
    </source>
</evidence>
<dbReference type="InParanoid" id="A0A409WAD0"/>
<accession>A0A409WAD0</accession>
<comment type="caution">
    <text evidence="2">The sequence shown here is derived from an EMBL/GenBank/DDBJ whole genome shotgun (WGS) entry which is preliminary data.</text>
</comment>
<evidence type="ECO:0000313" key="3">
    <source>
        <dbReference type="Proteomes" id="UP000284842"/>
    </source>
</evidence>
<feature type="compositionally biased region" description="Low complexity" evidence="1">
    <location>
        <begin position="40"/>
        <end position="53"/>
    </location>
</feature>
<name>A0A409WAD0_9AGAR</name>